<evidence type="ECO:0000313" key="2">
    <source>
        <dbReference type="EMBL" id="RKE96283.1"/>
    </source>
</evidence>
<feature type="transmembrane region" description="Helical" evidence="1">
    <location>
        <begin position="56"/>
        <end position="80"/>
    </location>
</feature>
<feature type="transmembrane region" description="Helical" evidence="1">
    <location>
        <begin position="6"/>
        <end position="23"/>
    </location>
</feature>
<evidence type="ECO:0000313" key="3">
    <source>
        <dbReference type="Proteomes" id="UP000284407"/>
    </source>
</evidence>
<dbReference type="RefSeq" id="WP_025063230.1">
    <property type="nucleotide sequence ID" value="NZ_RAQK01000001.1"/>
</dbReference>
<feature type="transmembrane region" description="Helical" evidence="1">
    <location>
        <begin position="321"/>
        <end position="339"/>
    </location>
</feature>
<dbReference type="Proteomes" id="UP000284407">
    <property type="component" value="Unassembled WGS sequence"/>
</dbReference>
<feature type="transmembrane region" description="Helical" evidence="1">
    <location>
        <begin position="375"/>
        <end position="392"/>
    </location>
</feature>
<keyword evidence="1" id="KW-1133">Transmembrane helix</keyword>
<feature type="transmembrane region" description="Helical" evidence="1">
    <location>
        <begin position="101"/>
        <end position="127"/>
    </location>
</feature>
<comment type="caution">
    <text evidence="2">The sequence shown here is derived from an EMBL/GenBank/DDBJ whole genome shotgun (WGS) entry which is preliminary data.</text>
</comment>
<feature type="transmembrane region" description="Helical" evidence="1">
    <location>
        <begin position="246"/>
        <end position="265"/>
    </location>
</feature>
<evidence type="ECO:0000256" key="1">
    <source>
        <dbReference type="SAM" id="Phobius"/>
    </source>
</evidence>
<proteinExistence type="predicted"/>
<feature type="transmembrane region" description="Helical" evidence="1">
    <location>
        <begin position="204"/>
        <end position="225"/>
    </location>
</feature>
<reference evidence="2 3" key="1">
    <citation type="submission" date="2018-09" db="EMBL/GenBank/DDBJ databases">
        <title>Genomic Encyclopedia of Archaeal and Bacterial Type Strains, Phase II (KMG-II): from individual species to whole genera.</title>
        <authorList>
            <person name="Goeker M."/>
        </authorList>
    </citation>
    <scope>NUCLEOTIDE SEQUENCE [LARGE SCALE GENOMIC DNA]</scope>
    <source>
        <strain evidence="2 3">DSM 11458</strain>
    </source>
</reference>
<dbReference type="AlphaFoldDB" id="A0A420DQ51"/>
<name>A0A420DQ51_9RHOB</name>
<dbReference type="Gene3D" id="1.20.1740.10">
    <property type="entry name" value="Amino acid/polyamine transporter I"/>
    <property type="match status" value="1"/>
</dbReference>
<gene>
    <name evidence="2" type="ORF">C8N30_0840</name>
</gene>
<feature type="transmembrane region" description="Helical" evidence="1">
    <location>
        <begin position="133"/>
        <end position="150"/>
    </location>
</feature>
<accession>A0A420DQ51</accession>
<dbReference type="EMBL" id="RAQK01000001">
    <property type="protein sequence ID" value="RKE96283.1"/>
    <property type="molecule type" value="Genomic_DNA"/>
</dbReference>
<keyword evidence="3" id="KW-1185">Reference proteome</keyword>
<protein>
    <submittedName>
        <fullName evidence="2">Uncharacterized protein</fullName>
    </submittedName>
</protein>
<feature type="transmembrane region" description="Helical" evidence="1">
    <location>
        <begin position="30"/>
        <end position="50"/>
    </location>
</feature>
<sequence length="396" mass="41531">MLSLLILMVCGAVAAVLLYPPLARAPLWRAAITPLASIIGSGFLVLGPILSSSFGAWAPLVMAGLCAVAYLFGSAIRFNIAYLDRTSSEGSHHPVEVAASWALALAYVISVAYYLNLLGSFAATLIPQGGPDLAKLITTGVFVIILGVGWTRGFSALERLELLAVGLKLSIVAGLLFGLGWYFSSLSMAHALVVQPVQLGPVEGILLAFGLLVTVQGFETSRYLGAEYDAVTRVRSMRLAQGISTAIYLIYITLLCFSIVPDAAALNETSIIGMTSVIAPILPALLLVAAMSAQFSAAVADTNGSGGLLTELTRGRLSARAGYSVLVACGLVLTWAFSVFEIIGYASRAFAIYYALQSFIAARRAAAHPSARKKAVLFAMLAMLGILIAVFGESAE</sequence>
<keyword evidence="1" id="KW-0812">Transmembrane</keyword>
<feature type="transmembrane region" description="Helical" evidence="1">
    <location>
        <begin position="277"/>
        <end position="300"/>
    </location>
</feature>
<organism evidence="2 3">
    <name type="scientific">Sulfitobacter guttiformis</name>
    <dbReference type="NCBI Taxonomy" id="74349"/>
    <lineage>
        <taxon>Bacteria</taxon>
        <taxon>Pseudomonadati</taxon>
        <taxon>Pseudomonadota</taxon>
        <taxon>Alphaproteobacteria</taxon>
        <taxon>Rhodobacterales</taxon>
        <taxon>Roseobacteraceae</taxon>
        <taxon>Sulfitobacter</taxon>
    </lineage>
</organism>
<feature type="transmembrane region" description="Helical" evidence="1">
    <location>
        <begin position="162"/>
        <end position="184"/>
    </location>
</feature>
<keyword evidence="1" id="KW-0472">Membrane</keyword>
<dbReference type="OrthoDB" id="271600at2"/>